<feature type="domain" description="DUF559" evidence="2">
    <location>
        <begin position="16"/>
        <end position="118"/>
    </location>
</feature>
<dbReference type="RefSeq" id="WP_184244880.1">
    <property type="nucleotide sequence ID" value="NZ_JACHLR010000008.1"/>
</dbReference>
<keyword evidence="3" id="KW-0378">Hydrolase</keyword>
<dbReference type="Gene3D" id="3.40.960.10">
    <property type="entry name" value="VSR Endonuclease"/>
    <property type="match status" value="1"/>
</dbReference>
<feature type="compositionally biased region" description="Basic and acidic residues" evidence="1">
    <location>
        <begin position="136"/>
        <end position="152"/>
    </location>
</feature>
<comment type="caution">
    <text evidence="3">The sequence shown here is derived from an EMBL/GenBank/DDBJ whole genome shotgun (WGS) entry which is preliminary data.</text>
</comment>
<name>A0A7W7NX73_9SPHN</name>
<evidence type="ECO:0000256" key="1">
    <source>
        <dbReference type="SAM" id="MobiDB-lite"/>
    </source>
</evidence>
<dbReference type="InterPro" id="IPR007569">
    <property type="entry name" value="DUF559"/>
</dbReference>
<dbReference type="GO" id="GO:0004519">
    <property type="term" value="F:endonuclease activity"/>
    <property type="evidence" value="ECO:0007669"/>
    <property type="project" value="UniProtKB-KW"/>
</dbReference>
<accession>A0A7W7NX73</accession>
<evidence type="ECO:0000313" key="4">
    <source>
        <dbReference type="Proteomes" id="UP000555448"/>
    </source>
</evidence>
<gene>
    <name evidence="3" type="ORF">HNO88_002158</name>
</gene>
<sequence length="152" mass="16838">MLKDQAPKPHCGAIPKARKHRRTLSLPEVLLWQELRKRPQGLKFRRQHPSGAYILDFYCADARLAIEVDGGAHDYGDRPQRDAARDAWFARAGIATLRIAARDVLGDLEGAITGVLAACVARLPLHHPAVRGGPPPRDELGEELDRLSNRSD</sequence>
<keyword evidence="3" id="KW-0540">Nuclease</keyword>
<dbReference type="InterPro" id="IPR047216">
    <property type="entry name" value="Endonuclease_DUF559_bact"/>
</dbReference>
<evidence type="ECO:0000259" key="2">
    <source>
        <dbReference type="Pfam" id="PF04480"/>
    </source>
</evidence>
<evidence type="ECO:0000313" key="3">
    <source>
        <dbReference type="EMBL" id="MBB4858832.1"/>
    </source>
</evidence>
<organism evidence="3 4">
    <name type="scientific">Novosphingobium chloroacetimidivorans</name>
    <dbReference type="NCBI Taxonomy" id="1428314"/>
    <lineage>
        <taxon>Bacteria</taxon>
        <taxon>Pseudomonadati</taxon>
        <taxon>Pseudomonadota</taxon>
        <taxon>Alphaproteobacteria</taxon>
        <taxon>Sphingomonadales</taxon>
        <taxon>Sphingomonadaceae</taxon>
        <taxon>Novosphingobium</taxon>
    </lineage>
</organism>
<feature type="region of interest" description="Disordered" evidence="1">
    <location>
        <begin position="127"/>
        <end position="152"/>
    </location>
</feature>
<dbReference type="EMBL" id="JACHLR010000008">
    <property type="protein sequence ID" value="MBB4858832.1"/>
    <property type="molecule type" value="Genomic_DNA"/>
</dbReference>
<keyword evidence="4" id="KW-1185">Reference proteome</keyword>
<dbReference type="SUPFAM" id="SSF52980">
    <property type="entry name" value="Restriction endonuclease-like"/>
    <property type="match status" value="1"/>
</dbReference>
<keyword evidence="3" id="KW-0255">Endonuclease</keyword>
<dbReference type="Proteomes" id="UP000555448">
    <property type="component" value="Unassembled WGS sequence"/>
</dbReference>
<proteinExistence type="predicted"/>
<reference evidence="3 4" key="1">
    <citation type="submission" date="2020-08" db="EMBL/GenBank/DDBJ databases">
        <title>Functional genomics of gut bacteria from endangered species of beetles.</title>
        <authorList>
            <person name="Carlos-Shanley C."/>
        </authorList>
    </citation>
    <scope>NUCLEOTIDE SEQUENCE [LARGE SCALE GENOMIC DNA]</scope>
    <source>
        <strain evidence="3 4">S00245</strain>
    </source>
</reference>
<dbReference type="PANTHER" id="PTHR38590">
    <property type="entry name" value="BLL0828 PROTEIN"/>
    <property type="match status" value="1"/>
</dbReference>
<protein>
    <submittedName>
        <fullName evidence="3">Very-short-patch-repair endonuclease</fullName>
    </submittedName>
</protein>
<dbReference type="InterPro" id="IPR011335">
    <property type="entry name" value="Restrct_endonuc-II-like"/>
</dbReference>
<dbReference type="Pfam" id="PF04480">
    <property type="entry name" value="DUF559"/>
    <property type="match status" value="1"/>
</dbReference>
<dbReference type="PANTHER" id="PTHR38590:SF1">
    <property type="entry name" value="BLL0828 PROTEIN"/>
    <property type="match status" value="1"/>
</dbReference>
<dbReference type="AlphaFoldDB" id="A0A7W7NX73"/>
<dbReference type="CDD" id="cd01038">
    <property type="entry name" value="Endonuclease_DUF559"/>
    <property type="match status" value="1"/>
</dbReference>